<comment type="similarity">
    <text evidence="1">Belongs to the bleomycin resistance protein family.</text>
</comment>
<reference evidence="6 8" key="2">
    <citation type="submission" date="2018-06" db="EMBL/GenBank/DDBJ databases">
        <authorList>
            <consortium name="Pathogen Informatics"/>
            <person name="Doyle S."/>
        </authorList>
    </citation>
    <scope>NUCLEOTIDE SEQUENCE [LARGE SCALE GENOMIC DNA]</scope>
    <source>
        <strain evidence="6 8">NCTC12376</strain>
    </source>
</reference>
<dbReference type="Pfam" id="PF00903">
    <property type="entry name" value="Glyoxalase"/>
    <property type="match status" value="1"/>
</dbReference>
<evidence type="ECO:0000256" key="1">
    <source>
        <dbReference type="ARBA" id="ARBA00011051"/>
    </source>
</evidence>
<keyword evidence="3" id="KW-0046">Antibiotic resistance</keyword>
<evidence type="ECO:0000313" key="6">
    <source>
        <dbReference type="EMBL" id="STY16660.1"/>
    </source>
</evidence>
<evidence type="ECO:0000313" key="5">
    <source>
        <dbReference type="EMBL" id="KTD47767.1"/>
    </source>
</evidence>
<gene>
    <name evidence="5" type="ORF">Lqua_2160</name>
    <name evidence="6" type="ORF">NCTC12376_00451</name>
</gene>
<protein>
    <recommendedName>
        <fullName evidence="2">Bleomycin resistance protein</fullName>
    </recommendedName>
</protein>
<evidence type="ECO:0000313" key="7">
    <source>
        <dbReference type="Proteomes" id="UP000054639"/>
    </source>
</evidence>
<reference evidence="5 7" key="1">
    <citation type="submission" date="2015-11" db="EMBL/GenBank/DDBJ databases">
        <title>Genomic analysis of 38 Legionella species identifies large and diverse effector repertoires.</title>
        <authorList>
            <person name="Burstein D."/>
            <person name="Amaro F."/>
            <person name="Zusman T."/>
            <person name="Lifshitz Z."/>
            <person name="Cohen O."/>
            <person name="Gilbert J.A."/>
            <person name="Pupko T."/>
            <person name="Shuman H.A."/>
            <person name="Segal G."/>
        </authorList>
    </citation>
    <scope>NUCLEOTIDE SEQUENCE [LARGE SCALE GENOMIC DNA]</scope>
    <source>
        <strain evidence="5 7">ATCC 49507</strain>
    </source>
</reference>
<dbReference type="Proteomes" id="UP000254230">
    <property type="component" value="Unassembled WGS sequence"/>
</dbReference>
<accession>A0A378KXU5</accession>
<proteinExistence type="inferred from homology"/>
<dbReference type="STRING" id="45072.Lqua_2160"/>
<organism evidence="6 8">
    <name type="scientific">Legionella quateirensis</name>
    <dbReference type="NCBI Taxonomy" id="45072"/>
    <lineage>
        <taxon>Bacteria</taxon>
        <taxon>Pseudomonadati</taxon>
        <taxon>Pseudomonadota</taxon>
        <taxon>Gammaproteobacteria</taxon>
        <taxon>Legionellales</taxon>
        <taxon>Legionellaceae</taxon>
        <taxon>Legionella</taxon>
    </lineage>
</organism>
<keyword evidence="7" id="KW-1185">Reference proteome</keyword>
<dbReference type="EMBL" id="UGOW01000001">
    <property type="protein sequence ID" value="STY16660.1"/>
    <property type="molecule type" value="Genomic_DNA"/>
</dbReference>
<dbReference type="CDD" id="cd08349">
    <property type="entry name" value="BLMA_like"/>
    <property type="match status" value="1"/>
</dbReference>
<evidence type="ECO:0000256" key="3">
    <source>
        <dbReference type="ARBA" id="ARBA00023251"/>
    </source>
</evidence>
<name>A0A378KXU5_9GAMM</name>
<evidence type="ECO:0000256" key="2">
    <source>
        <dbReference type="ARBA" id="ARBA00021572"/>
    </source>
</evidence>
<dbReference type="SUPFAM" id="SSF54593">
    <property type="entry name" value="Glyoxalase/Bleomycin resistance protein/Dihydroxybiphenyl dioxygenase"/>
    <property type="match status" value="1"/>
</dbReference>
<dbReference type="InterPro" id="IPR000335">
    <property type="entry name" value="Bleomycin-R"/>
</dbReference>
<evidence type="ECO:0000259" key="4">
    <source>
        <dbReference type="PROSITE" id="PS51819"/>
    </source>
</evidence>
<dbReference type="Gene3D" id="3.10.180.10">
    <property type="entry name" value="2,3-Dihydroxybiphenyl 1,2-Dioxygenase, domain 1"/>
    <property type="match status" value="1"/>
</dbReference>
<dbReference type="EMBL" id="LNYR01000031">
    <property type="protein sequence ID" value="KTD47767.1"/>
    <property type="molecule type" value="Genomic_DNA"/>
</dbReference>
<dbReference type="PROSITE" id="PS51819">
    <property type="entry name" value="VOC"/>
    <property type="match status" value="1"/>
</dbReference>
<feature type="domain" description="VOC" evidence="4">
    <location>
        <begin position="36"/>
        <end position="171"/>
    </location>
</feature>
<dbReference type="GO" id="GO:0046677">
    <property type="term" value="P:response to antibiotic"/>
    <property type="evidence" value="ECO:0007669"/>
    <property type="project" value="UniProtKB-KW"/>
</dbReference>
<dbReference type="AlphaFoldDB" id="A0A378KXU5"/>
<dbReference type="InterPro" id="IPR029068">
    <property type="entry name" value="Glyas_Bleomycin-R_OHBP_Dase"/>
</dbReference>
<evidence type="ECO:0000313" key="8">
    <source>
        <dbReference type="Proteomes" id="UP000254230"/>
    </source>
</evidence>
<dbReference type="Proteomes" id="UP000054639">
    <property type="component" value="Unassembled WGS sequence"/>
</dbReference>
<dbReference type="RefSeq" id="WP_058474301.1">
    <property type="nucleotide sequence ID" value="NZ_CAAAIL010000008.1"/>
</dbReference>
<sequence length="179" mass="20569">MTKLGRGWLLSQGNNGYHRAVNKSITEITMTGTFLTTSMTPELCCSNFKSSLSFYVELLGFKIQYQREHEGFAMLERQGSRIMLDEIRANTVMGNKRVWITAPMERPFGRGINLEIKTTQVEQLYQVCEESEATIFLPIEDKWYRAGNVEIGNRQFIVLDPDGYMLRFVGELGVRHLSE</sequence>
<dbReference type="InterPro" id="IPR037523">
    <property type="entry name" value="VOC_core"/>
</dbReference>
<dbReference type="InterPro" id="IPR004360">
    <property type="entry name" value="Glyas_Fos-R_dOase_dom"/>
</dbReference>